<protein>
    <submittedName>
        <fullName evidence="2">Uncharacterized protein</fullName>
    </submittedName>
</protein>
<dbReference type="PATRIC" id="fig|1227271.3.peg.1934"/>
<sequence length="262" mass="30619">MLVMEEQVSIIITILAALLTGGFLMIFIESQQVANNMAERFHFIMRPFFHSFTNYARFISSFKTCFSFRGIESEGYMKRLKDDLEQISRIGGKSIIAGQEYPSDYFTAKQLGSICETINDVWYCIDKDYHGFQEIEFDTHHAEMFSEHTIGYLGEISPKYKGIELTKDLLGKVSGDFYVDFYQPIEHILPHYEYWSKKEKEFKTIAMITIIITLLTMLLLLLLRCYIPIWVLTSLCVLCCGLLLFELYKLMQLEDLTKKIMR</sequence>
<dbReference type="HOGENOM" id="CLU_1061118_0_0_10"/>
<evidence type="ECO:0000256" key="1">
    <source>
        <dbReference type="SAM" id="Phobius"/>
    </source>
</evidence>
<name>A0A0E2LMN1_PORGN</name>
<accession>A0A0E2LMN1</accession>
<feature type="transmembrane region" description="Helical" evidence="1">
    <location>
        <begin position="6"/>
        <end position="28"/>
    </location>
</feature>
<evidence type="ECO:0000313" key="3">
    <source>
        <dbReference type="Proteomes" id="UP000016630"/>
    </source>
</evidence>
<gene>
    <name evidence="2" type="ORF">HMPREF1555_02200</name>
</gene>
<organism evidence="2 3">
    <name type="scientific">Porphyromonas gingivalis F0570</name>
    <dbReference type="NCBI Taxonomy" id="1227271"/>
    <lineage>
        <taxon>Bacteria</taxon>
        <taxon>Pseudomonadati</taxon>
        <taxon>Bacteroidota</taxon>
        <taxon>Bacteroidia</taxon>
        <taxon>Bacteroidales</taxon>
        <taxon>Porphyromonadaceae</taxon>
        <taxon>Porphyromonas</taxon>
    </lineage>
</organism>
<feature type="transmembrane region" description="Helical" evidence="1">
    <location>
        <begin position="229"/>
        <end position="248"/>
    </location>
</feature>
<dbReference type="AlphaFoldDB" id="A0A0E2LMN1"/>
<proteinExistence type="predicted"/>
<comment type="caution">
    <text evidence="2">The sequence shown here is derived from an EMBL/GenBank/DDBJ whole genome shotgun (WGS) entry which is preliminary data.</text>
</comment>
<feature type="transmembrane region" description="Helical" evidence="1">
    <location>
        <begin position="204"/>
        <end position="223"/>
    </location>
</feature>
<dbReference type="EMBL" id="AWUW01000146">
    <property type="protein sequence ID" value="ERJ63925.1"/>
    <property type="molecule type" value="Genomic_DNA"/>
</dbReference>
<evidence type="ECO:0000313" key="2">
    <source>
        <dbReference type="EMBL" id="ERJ63925.1"/>
    </source>
</evidence>
<keyword evidence="1" id="KW-0472">Membrane</keyword>
<keyword evidence="1" id="KW-1133">Transmembrane helix</keyword>
<reference evidence="2 3" key="1">
    <citation type="submission" date="2013-06" db="EMBL/GenBank/DDBJ databases">
        <authorList>
            <person name="Weinstock G."/>
            <person name="Sodergren E."/>
            <person name="Lobos E.A."/>
            <person name="Fulton L."/>
            <person name="Fulton R."/>
            <person name="Courtney L."/>
            <person name="Fronick C."/>
            <person name="O'Laughlin M."/>
            <person name="Godfrey J."/>
            <person name="Wilson R.M."/>
            <person name="Miner T."/>
            <person name="Farmer C."/>
            <person name="Delehaunty K."/>
            <person name="Cordes M."/>
            <person name="Minx P."/>
            <person name="Tomlinson C."/>
            <person name="Chen J."/>
            <person name="Wollam A."/>
            <person name="Pepin K.H."/>
            <person name="Bhonagiri V."/>
            <person name="Zhang X."/>
            <person name="Warren W."/>
            <person name="Mitreva M."/>
            <person name="Mardis E.R."/>
            <person name="Wilson R.K."/>
        </authorList>
    </citation>
    <scope>NUCLEOTIDE SEQUENCE [LARGE SCALE GENOMIC DNA]</scope>
    <source>
        <strain evidence="2 3">F0570</strain>
    </source>
</reference>
<dbReference type="Proteomes" id="UP000016630">
    <property type="component" value="Unassembled WGS sequence"/>
</dbReference>
<keyword evidence="1" id="KW-0812">Transmembrane</keyword>